<gene>
    <name evidence="1" type="ORF">A3G31_12220</name>
</gene>
<evidence type="ECO:0000313" key="1">
    <source>
        <dbReference type="EMBL" id="OGL54401.1"/>
    </source>
</evidence>
<reference evidence="1 2" key="1">
    <citation type="journal article" date="2016" name="Nat. Commun.">
        <title>Thousands of microbial genomes shed light on interconnected biogeochemical processes in an aquifer system.</title>
        <authorList>
            <person name="Anantharaman K."/>
            <person name="Brown C.T."/>
            <person name="Hug L.A."/>
            <person name="Sharon I."/>
            <person name="Castelle C.J."/>
            <person name="Probst A.J."/>
            <person name="Thomas B.C."/>
            <person name="Singh A."/>
            <person name="Wilkins M.J."/>
            <person name="Karaoz U."/>
            <person name="Brodie E.L."/>
            <person name="Williams K.H."/>
            <person name="Hubbard S.S."/>
            <person name="Banfield J.F."/>
        </authorList>
    </citation>
    <scope>NUCLEOTIDE SEQUENCE [LARGE SCALE GENOMIC DNA]</scope>
</reference>
<dbReference type="InterPro" id="IPR050793">
    <property type="entry name" value="CMP-NeuNAc_synthase"/>
</dbReference>
<dbReference type="AlphaFoldDB" id="A0A1F7SKW5"/>
<organism evidence="1 2">
    <name type="scientific">Candidatus Schekmanbacteria bacterium RIFCSPLOWO2_12_FULL_38_15</name>
    <dbReference type="NCBI Taxonomy" id="1817883"/>
    <lineage>
        <taxon>Bacteria</taxon>
        <taxon>Candidatus Schekmaniibacteriota</taxon>
    </lineage>
</organism>
<dbReference type="EMBL" id="MGDI01000012">
    <property type="protein sequence ID" value="OGL54401.1"/>
    <property type="molecule type" value="Genomic_DNA"/>
</dbReference>
<sequence>MKSNSLIYSIIPARGGSKGVPGKNIKLLGGYPLIAYSITAAKLTNRIKRIIVSTDSKIIADIALRYGAEVPFLRPKEFASDTSPDIEFVLHALNWFQDKENIIPEYLVHLRPPTPFRTPELINNAISAIENDPESTSLRSVQELGEAPEKYFRINKRGHLTGLFPDDPRPEYYNLPRQAFPPAYYPNGYVDIIKPHYVLKNNRLHGHKMIGFVTPKTTEVDTVDDFHFLEYEINKRGNVLFDYLKMNFSAEE</sequence>
<name>A0A1F7SKW5_9BACT</name>
<accession>A0A1F7SKW5</accession>
<comment type="caution">
    <text evidence="1">The sequence shown here is derived from an EMBL/GenBank/DDBJ whole genome shotgun (WGS) entry which is preliminary data.</text>
</comment>
<dbReference type="Pfam" id="PF02348">
    <property type="entry name" value="CTP_transf_3"/>
    <property type="match status" value="1"/>
</dbReference>
<dbReference type="PANTHER" id="PTHR21485:SF6">
    <property type="entry name" value="N-ACYLNEURAMINATE CYTIDYLYLTRANSFERASE-RELATED"/>
    <property type="match status" value="1"/>
</dbReference>
<dbReference type="InterPro" id="IPR029044">
    <property type="entry name" value="Nucleotide-diphossugar_trans"/>
</dbReference>
<dbReference type="SUPFAM" id="SSF53448">
    <property type="entry name" value="Nucleotide-diphospho-sugar transferases"/>
    <property type="match status" value="1"/>
</dbReference>
<dbReference type="PANTHER" id="PTHR21485">
    <property type="entry name" value="HAD SUPERFAMILY MEMBERS CMAS AND KDSC"/>
    <property type="match status" value="1"/>
</dbReference>
<evidence type="ECO:0008006" key="3">
    <source>
        <dbReference type="Google" id="ProtNLM"/>
    </source>
</evidence>
<dbReference type="Gene3D" id="3.90.550.10">
    <property type="entry name" value="Spore Coat Polysaccharide Biosynthesis Protein SpsA, Chain A"/>
    <property type="match status" value="1"/>
</dbReference>
<dbReference type="GO" id="GO:0008781">
    <property type="term" value="F:N-acylneuraminate cytidylyltransferase activity"/>
    <property type="evidence" value="ECO:0007669"/>
    <property type="project" value="TreeGrafter"/>
</dbReference>
<dbReference type="Proteomes" id="UP000178082">
    <property type="component" value="Unassembled WGS sequence"/>
</dbReference>
<dbReference type="CDD" id="cd02513">
    <property type="entry name" value="CMP-NeuAc_Synthase"/>
    <property type="match status" value="1"/>
</dbReference>
<evidence type="ECO:0000313" key="2">
    <source>
        <dbReference type="Proteomes" id="UP000178082"/>
    </source>
</evidence>
<dbReference type="STRING" id="1817883.A3G31_12220"/>
<proteinExistence type="predicted"/>
<dbReference type="InterPro" id="IPR003329">
    <property type="entry name" value="Cytidylyl_trans"/>
</dbReference>
<protein>
    <recommendedName>
        <fullName evidence="3">Cytidylyltransferase</fullName>
    </recommendedName>
</protein>